<evidence type="ECO:0000313" key="2">
    <source>
        <dbReference type="Proteomes" id="UP001523262"/>
    </source>
</evidence>
<evidence type="ECO:0000313" key="1">
    <source>
        <dbReference type="EMBL" id="MCM2535140.1"/>
    </source>
</evidence>
<proteinExistence type="predicted"/>
<dbReference type="Proteomes" id="UP001523262">
    <property type="component" value="Unassembled WGS sequence"/>
</dbReference>
<reference evidence="1 2" key="1">
    <citation type="submission" date="2022-06" db="EMBL/GenBank/DDBJ databases">
        <authorList>
            <person name="Jeon C.O."/>
        </authorList>
    </citation>
    <scope>NUCLEOTIDE SEQUENCE [LARGE SCALE GENOMIC DNA]</scope>
    <source>
        <strain evidence="1 2">KCTC 13943</strain>
    </source>
</reference>
<gene>
    <name evidence="1" type="ORF">NDK43_25860</name>
</gene>
<accession>A0ABT0WFQ4</accession>
<protein>
    <submittedName>
        <fullName evidence="1">Uncharacterized protein</fullName>
    </submittedName>
</protein>
<dbReference type="EMBL" id="JAMQCR010000002">
    <property type="protein sequence ID" value="MCM2535140.1"/>
    <property type="molecule type" value="Genomic_DNA"/>
</dbReference>
<sequence>MNVTITGYQLTKFIGDTKEDFYKLFLVVEGKLKRKYFYTELYFDSEVVQITYESAHLEQEFEKEFGDMEELIDLVLQTAISFQELPEEIRTVILEHIQKRAL</sequence>
<keyword evidence="2" id="KW-1185">Reference proteome</keyword>
<name>A0ABT0WFQ4_9BACI</name>
<comment type="caution">
    <text evidence="1">The sequence shown here is derived from an EMBL/GenBank/DDBJ whole genome shotgun (WGS) entry which is preliminary data.</text>
</comment>
<organism evidence="1 2">
    <name type="scientific">Neobacillus pocheonensis</name>
    <dbReference type="NCBI Taxonomy" id="363869"/>
    <lineage>
        <taxon>Bacteria</taxon>
        <taxon>Bacillati</taxon>
        <taxon>Bacillota</taxon>
        <taxon>Bacilli</taxon>
        <taxon>Bacillales</taxon>
        <taxon>Bacillaceae</taxon>
        <taxon>Neobacillus</taxon>
    </lineage>
</organism>